<dbReference type="OrthoDB" id="2279611at2759"/>
<feature type="transmembrane region" description="Helical" evidence="5">
    <location>
        <begin position="53"/>
        <end position="73"/>
    </location>
</feature>
<dbReference type="PROSITE" id="PS51257">
    <property type="entry name" value="PROKAR_LIPOPROTEIN"/>
    <property type="match status" value="1"/>
</dbReference>
<accession>A0A1X0RI54</accession>
<dbReference type="EMBL" id="KV921856">
    <property type="protein sequence ID" value="ORE11558.1"/>
    <property type="molecule type" value="Genomic_DNA"/>
</dbReference>
<dbReference type="AlphaFoldDB" id="A0A1X0RI54"/>
<gene>
    <name evidence="6" type="ORF">BCV72DRAFT_94375</name>
</gene>
<reference evidence="6" key="1">
    <citation type="journal article" date="2016" name="Proc. Natl. Acad. Sci. U.S.A.">
        <title>Lipid metabolic changes in an early divergent fungus govern the establishment of a mutualistic symbiosis with endobacteria.</title>
        <authorList>
            <person name="Lastovetsky O.A."/>
            <person name="Gaspar M.L."/>
            <person name="Mondo S.J."/>
            <person name="LaButti K.M."/>
            <person name="Sandor L."/>
            <person name="Grigoriev I.V."/>
            <person name="Henry S.A."/>
            <person name="Pawlowska T.E."/>
        </authorList>
    </citation>
    <scope>NUCLEOTIDE SEQUENCE [LARGE SCALE GENOMIC DNA]</scope>
    <source>
        <strain evidence="6">ATCC 52814</strain>
    </source>
</reference>
<evidence type="ECO:0000256" key="3">
    <source>
        <dbReference type="ARBA" id="ARBA00022989"/>
    </source>
</evidence>
<organism evidence="6">
    <name type="scientific">Rhizopus microsporus var. microsporus</name>
    <dbReference type="NCBI Taxonomy" id="86635"/>
    <lineage>
        <taxon>Eukaryota</taxon>
        <taxon>Fungi</taxon>
        <taxon>Fungi incertae sedis</taxon>
        <taxon>Mucoromycota</taxon>
        <taxon>Mucoromycotina</taxon>
        <taxon>Mucoromycetes</taxon>
        <taxon>Mucorales</taxon>
        <taxon>Mucorineae</taxon>
        <taxon>Rhizopodaceae</taxon>
        <taxon>Rhizopus</taxon>
    </lineage>
</organism>
<evidence type="ECO:0000313" key="6">
    <source>
        <dbReference type="EMBL" id="ORE11558.1"/>
    </source>
</evidence>
<dbReference type="PANTHER" id="PTHR19282">
    <property type="entry name" value="TETRASPANIN"/>
    <property type="match status" value="1"/>
</dbReference>
<evidence type="ECO:0000256" key="1">
    <source>
        <dbReference type="ARBA" id="ARBA00004141"/>
    </source>
</evidence>
<evidence type="ECO:0000256" key="2">
    <source>
        <dbReference type="ARBA" id="ARBA00022692"/>
    </source>
</evidence>
<keyword evidence="4 5" id="KW-0472">Membrane</keyword>
<evidence type="ECO:0000256" key="4">
    <source>
        <dbReference type="ARBA" id="ARBA00023136"/>
    </source>
</evidence>
<dbReference type="InterPro" id="IPR018499">
    <property type="entry name" value="Tetraspanin/Peripherin"/>
</dbReference>
<dbReference type="Pfam" id="PF00335">
    <property type="entry name" value="Tetraspanin"/>
    <property type="match status" value="1"/>
</dbReference>
<protein>
    <recommendedName>
        <fullName evidence="7">Tetraspanin family-domain-containing protein</fullName>
    </recommendedName>
</protein>
<dbReference type="VEuPathDB" id="FungiDB:BCV72DRAFT_94375"/>
<keyword evidence="3 5" id="KW-1133">Transmembrane helix</keyword>
<keyword evidence="2 5" id="KW-0812">Transmembrane</keyword>
<dbReference type="Proteomes" id="UP000242414">
    <property type="component" value="Unassembled WGS sequence"/>
</dbReference>
<sequence length="303" mass="33196">MATCCARLSKVYMIITNTLFACLGLAFIAFGLIGFKNGFYGSSLFPADIFRWLAILGAIICVTAIFGAIGAFIKKNFIIYIYMIIIIAALVLQVLIGIKLYQAAANAPAYMSKLWTSSSMSQRASLENEFHCCGYQTSLDNYAPTDQCQPTKTAMTPLPICADLLIGYAKTTFNKAYLVVFAALALEILAMSNAITLICTSFGADEESERRKRRKSGIRLDDMSVETPTTLVGSAYTITDEQKKYYAGSPGAGSYNAYSADTMHSPARSNGYDAYGHQDANAYQAEHYGYPQYNSQSRGNAYY</sequence>
<evidence type="ECO:0000256" key="5">
    <source>
        <dbReference type="SAM" id="Phobius"/>
    </source>
</evidence>
<name>A0A1X0RI54_RHIZD</name>
<comment type="subcellular location">
    <subcellularLocation>
        <location evidence="1">Membrane</location>
        <topology evidence="1">Multi-pass membrane protein</topology>
    </subcellularLocation>
</comment>
<feature type="transmembrane region" description="Helical" evidence="5">
    <location>
        <begin position="80"/>
        <end position="101"/>
    </location>
</feature>
<feature type="transmembrane region" description="Helical" evidence="5">
    <location>
        <begin position="176"/>
        <end position="204"/>
    </location>
</feature>
<feature type="transmembrane region" description="Helical" evidence="5">
    <location>
        <begin position="12"/>
        <end position="33"/>
    </location>
</feature>
<proteinExistence type="predicted"/>
<dbReference type="GO" id="GO:0016020">
    <property type="term" value="C:membrane"/>
    <property type="evidence" value="ECO:0007669"/>
    <property type="project" value="UniProtKB-SubCell"/>
</dbReference>
<evidence type="ECO:0008006" key="7">
    <source>
        <dbReference type="Google" id="ProtNLM"/>
    </source>
</evidence>